<dbReference type="PROSITE" id="PS51349">
    <property type="entry name" value="FMN_HYDROXY_ACID_DH_2"/>
    <property type="match status" value="1"/>
</dbReference>
<dbReference type="InterPro" id="IPR037396">
    <property type="entry name" value="FMN_HAD"/>
</dbReference>
<sequence length="431" mass="47115">MADPKAGNNPWSSYMLQLYASRAPPQPLGTVVFEEIEAMAKEKLKDYGGAFMYAGGSAGTNSTERANREAFLKWGIIPRMLVNATHTNLETTIFGVTHSCPVFIAPIGVQAIFHPDAEFNPARAGKALGVPFILSTAASRSIEEIAEANGDGHRWYQLYWPKHNEVTLSLLKRAKENNYKALVVTLDTMSLGWRPHDLTRAYIPFAHGVGIQIGASDPVFMAQCQRHPVVGVHPDFPYDPVKFDEGAAAGDPKYTEATYLGMEWLKEANSGLFRDWEDLKFLRENWEGPLVLKGIQSVWDAEKALDSGIDGIVVSNHGGRQVDGAIPSLLALEQIMKSTKIRAAQKAGKFTVLFDSGIRTGSDIIKAIALGAQAVLLGRPWVYGGVVAGQAGIEQVLRHTMADLHVNLSLSGYTSLKEIQGRGEEILMRLT</sequence>
<dbReference type="SUPFAM" id="SSF51395">
    <property type="entry name" value="FMN-linked oxidoreductases"/>
    <property type="match status" value="1"/>
</dbReference>
<evidence type="ECO:0000256" key="3">
    <source>
        <dbReference type="ARBA" id="ARBA00024042"/>
    </source>
</evidence>
<feature type="binding site" evidence="5">
    <location>
        <position position="53"/>
    </location>
    <ligand>
        <name>glyoxylate</name>
        <dbReference type="ChEBI" id="CHEBI:36655"/>
    </ligand>
</feature>
<dbReference type="InterPro" id="IPR013785">
    <property type="entry name" value="Aldolase_TIM"/>
</dbReference>
<feature type="binding site" evidence="5">
    <location>
        <begin position="378"/>
        <end position="379"/>
    </location>
    <ligand>
        <name>FMN</name>
        <dbReference type="ChEBI" id="CHEBI:58210"/>
    </ligand>
</feature>
<dbReference type="Pfam" id="PF01070">
    <property type="entry name" value="FMN_dh"/>
    <property type="match status" value="1"/>
</dbReference>
<dbReference type="AlphaFoldDB" id="A0A0D2P3Q3"/>
<accession>A0A0D2P3Q3</accession>
<organism evidence="7 8">
    <name type="scientific">Hypholoma sublateritium (strain FD-334 SS-4)</name>
    <dbReference type="NCBI Taxonomy" id="945553"/>
    <lineage>
        <taxon>Eukaryota</taxon>
        <taxon>Fungi</taxon>
        <taxon>Dikarya</taxon>
        <taxon>Basidiomycota</taxon>
        <taxon>Agaricomycotina</taxon>
        <taxon>Agaricomycetes</taxon>
        <taxon>Agaricomycetidae</taxon>
        <taxon>Agaricales</taxon>
        <taxon>Agaricineae</taxon>
        <taxon>Strophariaceae</taxon>
        <taxon>Hypholoma</taxon>
    </lineage>
</organism>
<reference evidence="8" key="1">
    <citation type="submission" date="2014-04" db="EMBL/GenBank/DDBJ databases">
        <title>Evolutionary Origins and Diversification of the Mycorrhizal Mutualists.</title>
        <authorList>
            <consortium name="DOE Joint Genome Institute"/>
            <consortium name="Mycorrhizal Genomics Consortium"/>
            <person name="Kohler A."/>
            <person name="Kuo A."/>
            <person name="Nagy L.G."/>
            <person name="Floudas D."/>
            <person name="Copeland A."/>
            <person name="Barry K.W."/>
            <person name="Cichocki N."/>
            <person name="Veneault-Fourrey C."/>
            <person name="LaButti K."/>
            <person name="Lindquist E.A."/>
            <person name="Lipzen A."/>
            <person name="Lundell T."/>
            <person name="Morin E."/>
            <person name="Murat C."/>
            <person name="Riley R."/>
            <person name="Ohm R."/>
            <person name="Sun H."/>
            <person name="Tunlid A."/>
            <person name="Henrissat B."/>
            <person name="Grigoriev I.V."/>
            <person name="Hibbett D.S."/>
            <person name="Martin F."/>
        </authorList>
    </citation>
    <scope>NUCLEOTIDE SEQUENCE [LARGE SCALE GENOMIC DNA]</scope>
    <source>
        <strain evidence="8">FD-334 SS-4</strain>
    </source>
</reference>
<feature type="binding site" evidence="5">
    <location>
        <position position="293"/>
    </location>
    <ligand>
        <name>FMN</name>
        <dbReference type="ChEBI" id="CHEBI:58210"/>
    </ligand>
</feature>
<keyword evidence="8" id="KW-1185">Reference proteome</keyword>
<feature type="binding site" evidence="5">
    <location>
        <position position="157"/>
    </location>
    <ligand>
        <name>FMN</name>
        <dbReference type="ChEBI" id="CHEBI:58210"/>
    </ligand>
</feature>
<dbReference type="GO" id="GO:0016491">
    <property type="term" value="F:oxidoreductase activity"/>
    <property type="evidence" value="ECO:0007669"/>
    <property type="project" value="UniProtKB-KW"/>
</dbReference>
<feature type="binding site" evidence="5">
    <location>
        <begin position="355"/>
        <end position="359"/>
    </location>
    <ligand>
        <name>FMN</name>
        <dbReference type="ChEBI" id="CHEBI:58210"/>
    </ligand>
</feature>
<dbReference type="PIRSF" id="PIRSF000138">
    <property type="entry name" value="Al-hdrx_acd_dh"/>
    <property type="match status" value="1"/>
</dbReference>
<dbReference type="Gene3D" id="3.20.20.70">
    <property type="entry name" value="Aldolase class I"/>
    <property type="match status" value="1"/>
</dbReference>
<evidence type="ECO:0000313" key="7">
    <source>
        <dbReference type="EMBL" id="KJA23301.1"/>
    </source>
</evidence>
<evidence type="ECO:0000256" key="4">
    <source>
        <dbReference type="PIRSR" id="PIRSR000138-1"/>
    </source>
</evidence>
<feature type="binding site" evidence="5">
    <location>
        <position position="317"/>
    </location>
    <ligand>
        <name>glyoxylate</name>
        <dbReference type="ChEBI" id="CHEBI:36655"/>
    </ligand>
</feature>
<comment type="similarity">
    <text evidence="3">Belongs to the FMN-dependent alpha-hydroxy acid dehydrogenase family.</text>
</comment>
<keyword evidence="2" id="KW-0560">Oxidoreductase</keyword>
<feature type="binding site" evidence="5">
    <location>
        <position position="320"/>
    </location>
    <ligand>
        <name>glyoxylate</name>
        <dbReference type="ChEBI" id="CHEBI:36655"/>
    </ligand>
</feature>
<gene>
    <name evidence="7" type="ORF">HYPSUDRAFT_201582</name>
</gene>
<feature type="binding site" evidence="5">
    <location>
        <position position="159"/>
    </location>
    <ligand>
        <name>glyoxylate</name>
        <dbReference type="ChEBI" id="CHEBI:36655"/>
    </ligand>
</feature>
<comment type="cofactor">
    <cofactor evidence="1">
        <name>FMN</name>
        <dbReference type="ChEBI" id="CHEBI:58210"/>
    </cofactor>
</comment>
<keyword evidence="5" id="KW-0288">FMN</keyword>
<evidence type="ECO:0000313" key="8">
    <source>
        <dbReference type="Proteomes" id="UP000054270"/>
    </source>
</evidence>
<dbReference type="PANTHER" id="PTHR10578">
    <property type="entry name" value="S -2-HYDROXY-ACID OXIDASE-RELATED"/>
    <property type="match status" value="1"/>
</dbReference>
<dbReference type="InterPro" id="IPR012133">
    <property type="entry name" value="Alpha-hydoxy_acid_DH_FMN"/>
</dbReference>
<name>A0A0D2P3Q3_HYPSF</name>
<dbReference type="PANTHER" id="PTHR10578:SF143">
    <property type="entry name" value="FMN-DEPENDENT ALPHA-HYDROXY ACID DEHYDROGENASE PB1A11.03"/>
    <property type="match status" value="1"/>
</dbReference>
<feature type="binding site" evidence="5">
    <location>
        <begin position="106"/>
        <end position="108"/>
    </location>
    <ligand>
        <name>FMN</name>
        <dbReference type="ChEBI" id="CHEBI:58210"/>
    </ligand>
</feature>
<dbReference type="Proteomes" id="UP000054270">
    <property type="component" value="Unassembled WGS sequence"/>
</dbReference>
<feature type="binding site" evidence="5">
    <location>
        <position position="194"/>
    </location>
    <ligand>
        <name>glyoxylate</name>
        <dbReference type="ChEBI" id="CHEBI:36655"/>
    </ligand>
</feature>
<protein>
    <recommendedName>
        <fullName evidence="6">FMN hydroxy acid dehydrogenase domain-containing protein</fullName>
    </recommendedName>
</protein>
<proteinExistence type="inferred from homology"/>
<evidence type="ECO:0000256" key="2">
    <source>
        <dbReference type="ARBA" id="ARBA00023002"/>
    </source>
</evidence>
<dbReference type="InterPro" id="IPR000262">
    <property type="entry name" value="FMN-dep_DH"/>
</dbReference>
<evidence type="ECO:0000259" key="6">
    <source>
        <dbReference type="PROSITE" id="PS51349"/>
    </source>
</evidence>
<dbReference type="EMBL" id="KN817544">
    <property type="protein sequence ID" value="KJA23301.1"/>
    <property type="molecule type" value="Genomic_DNA"/>
</dbReference>
<dbReference type="PROSITE" id="PS00557">
    <property type="entry name" value="FMN_HYDROXY_ACID_DH_1"/>
    <property type="match status" value="1"/>
</dbReference>
<feature type="binding site" evidence="5">
    <location>
        <position position="135"/>
    </location>
    <ligand>
        <name>FMN</name>
        <dbReference type="ChEBI" id="CHEBI:58210"/>
    </ligand>
</feature>
<feature type="domain" description="FMN hydroxy acid dehydrogenase" evidence="6">
    <location>
        <begin position="27"/>
        <end position="429"/>
    </location>
</feature>
<dbReference type="OrthoDB" id="25826at2759"/>
<feature type="active site" description="Proton acceptor" evidence="4">
    <location>
        <position position="317"/>
    </location>
</feature>
<evidence type="ECO:0000256" key="5">
    <source>
        <dbReference type="PIRSR" id="PIRSR000138-2"/>
    </source>
</evidence>
<evidence type="ECO:0000256" key="1">
    <source>
        <dbReference type="ARBA" id="ARBA00001917"/>
    </source>
</evidence>
<keyword evidence="5" id="KW-0285">Flavoprotein</keyword>
<dbReference type="InterPro" id="IPR008259">
    <property type="entry name" value="FMN_hydac_DH_AS"/>
</dbReference>
<feature type="binding site" evidence="5">
    <location>
        <position position="185"/>
    </location>
    <ligand>
        <name>FMN</name>
        <dbReference type="ChEBI" id="CHEBI:58210"/>
    </ligand>
</feature>
<dbReference type="STRING" id="945553.A0A0D2P3Q3"/>
<feature type="binding site" evidence="5">
    <location>
        <position position="315"/>
    </location>
    <ligand>
        <name>FMN</name>
        <dbReference type="ChEBI" id="CHEBI:58210"/>
    </ligand>
</feature>
<dbReference type="GO" id="GO:0010181">
    <property type="term" value="F:FMN binding"/>
    <property type="evidence" value="ECO:0007669"/>
    <property type="project" value="InterPro"/>
</dbReference>
<dbReference type="OMA" id="LAWRPYD"/>